<protein>
    <submittedName>
        <fullName evidence="4">ABC transporter substrate-binding protein</fullName>
    </submittedName>
</protein>
<evidence type="ECO:0000256" key="1">
    <source>
        <dbReference type="ARBA" id="ARBA00010333"/>
    </source>
</evidence>
<dbReference type="Proteomes" id="UP001059272">
    <property type="component" value="Chromosome"/>
</dbReference>
<dbReference type="KEGG" id="ppoo:LW347_11075"/>
<name>A0AAE9NP05_9GAMM</name>
<evidence type="ECO:0000259" key="3">
    <source>
        <dbReference type="SMART" id="SM00062"/>
    </source>
</evidence>
<dbReference type="CDD" id="cd01004">
    <property type="entry name" value="PBP2_MidA_like"/>
    <property type="match status" value="1"/>
</dbReference>
<dbReference type="SUPFAM" id="SSF53850">
    <property type="entry name" value="Periplasmic binding protein-like II"/>
    <property type="match status" value="1"/>
</dbReference>
<feature type="domain" description="Solute-binding protein family 3/N-terminal" evidence="3">
    <location>
        <begin position="79"/>
        <end position="311"/>
    </location>
</feature>
<proteinExistence type="inferred from homology"/>
<comment type="similarity">
    <text evidence="1">Belongs to the bacterial solute-binding protein 3 family.</text>
</comment>
<dbReference type="RefSeq" id="WP_258882327.1">
    <property type="nucleotide sequence ID" value="NZ_CP090065.1"/>
</dbReference>
<dbReference type="InterPro" id="IPR001638">
    <property type="entry name" value="Solute-binding_3/MltF_N"/>
</dbReference>
<dbReference type="Gene3D" id="3.40.190.10">
    <property type="entry name" value="Periplasmic binding protein-like II"/>
    <property type="match status" value="2"/>
</dbReference>
<evidence type="ECO:0000313" key="4">
    <source>
        <dbReference type="EMBL" id="UVO06482.1"/>
    </source>
</evidence>
<dbReference type="Pfam" id="PF00497">
    <property type="entry name" value="SBP_bac_3"/>
    <property type="match status" value="1"/>
</dbReference>
<dbReference type="EMBL" id="CP090065">
    <property type="protein sequence ID" value="UVO06482.1"/>
    <property type="molecule type" value="Genomic_DNA"/>
</dbReference>
<evidence type="ECO:0000313" key="5">
    <source>
        <dbReference type="Proteomes" id="UP001059272"/>
    </source>
</evidence>
<evidence type="ECO:0000256" key="2">
    <source>
        <dbReference type="ARBA" id="ARBA00022729"/>
    </source>
</evidence>
<dbReference type="AlphaFoldDB" id="A0AAE9NP05"/>
<accession>A0AAE9NP05</accession>
<dbReference type="SMART" id="SM00062">
    <property type="entry name" value="PBPb"/>
    <property type="match status" value="1"/>
</dbReference>
<sequence>MQKEIAHTTAHSVATPRVRPSLLTTLLTGSLLLGTLSATSVQAAIDLKANQQPLHAPKNAEAITQIPADFKFATPGKFTVAVAALGAAPPLALFAEDNKTLIGSEPDITRLVADSLGLELNIVSTSWEDWPLGVASGKYDAAITNVTVTKERKEKFDFATYRIDSLGFYVKSTSKIQSIKEAKDIAGLKIIVGSGTNQEAVLLAWDKQNRANGLPAFQPVYVTDDAAANLSLQSGRSDAYFGPNVIGAYKAELTGKVKHVGTVNGGYPNVAHIAVTTRKGSGLVQPINTALNGVIKSGEYDKVLNRWGESIERIDRSEINPPGLGD</sequence>
<dbReference type="PANTHER" id="PTHR35936:SF19">
    <property type="entry name" value="AMINO-ACID-BINDING PROTEIN YXEM-RELATED"/>
    <property type="match status" value="1"/>
</dbReference>
<keyword evidence="2" id="KW-0732">Signal</keyword>
<dbReference type="PANTHER" id="PTHR35936">
    <property type="entry name" value="MEMBRANE-BOUND LYTIC MUREIN TRANSGLYCOSYLASE F"/>
    <property type="match status" value="1"/>
</dbReference>
<gene>
    <name evidence="4" type="ORF">LW347_11075</name>
</gene>
<reference evidence="4" key="1">
    <citation type="submission" date="2021-12" db="EMBL/GenBank/DDBJ databases">
        <title>Genome sequence of novel Pectobacterium sp. causing blackleg.</title>
        <authorList>
            <person name="Wang J."/>
        </authorList>
    </citation>
    <scope>NUCLEOTIDE SEQUENCE</scope>
    <source>
        <strain evidence="4">BY21311</strain>
    </source>
</reference>
<organism evidence="4 5">
    <name type="scientific">Pectobacterium polonicum</name>
    <dbReference type="NCBI Taxonomy" id="2485124"/>
    <lineage>
        <taxon>Bacteria</taxon>
        <taxon>Pseudomonadati</taxon>
        <taxon>Pseudomonadota</taxon>
        <taxon>Gammaproteobacteria</taxon>
        <taxon>Enterobacterales</taxon>
        <taxon>Pectobacteriaceae</taxon>
        <taxon>Pectobacterium</taxon>
    </lineage>
</organism>